<gene>
    <name evidence="1" type="ORF">MLD38_007677</name>
</gene>
<name>A0ACB9RW61_9MYRT</name>
<evidence type="ECO:0000313" key="2">
    <source>
        <dbReference type="Proteomes" id="UP001057402"/>
    </source>
</evidence>
<dbReference type="Proteomes" id="UP001057402">
    <property type="component" value="Chromosome 3"/>
</dbReference>
<comment type="caution">
    <text evidence="1">The sequence shown here is derived from an EMBL/GenBank/DDBJ whole genome shotgun (WGS) entry which is preliminary data.</text>
</comment>
<protein>
    <submittedName>
        <fullName evidence="1">Uncharacterized protein</fullName>
    </submittedName>
</protein>
<reference evidence="2" key="1">
    <citation type="journal article" date="2023" name="Front. Plant Sci.">
        <title>Chromosomal-level genome assembly of Melastoma candidum provides insights into trichome evolution.</title>
        <authorList>
            <person name="Zhong Y."/>
            <person name="Wu W."/>
            <person name="Sun C."/>
            <person name="Zou P."/>
            <person name="Liu Y."/>
            <person name="Dai S."/>
            <person name="Zhou R."/>
        </authorList>
    </citation>
    <scope>NUCLEOTIDE SEQUENCE [LARGE SCALE GENOMIC DNA]</scope>
</reference>
<dbReference type="EMBL" id="CM042882">
    <property type="protein sequence ID" value="KAI4381618.1"/>
    <property type="molecule type" value="Genomic_DNA"/>
</dbReference>
<evidence type="ECO:0000313" key="1">
    <source>
        <dbReference type="EMBL" id="KAI4381618.1"/>
    </source>
</evidence>
<accession>A0ACB9RW61</accession>
<proteinExistence type="predicted"/>
<keyword evidence="2" id="KW-1185">Reference proteome</keyword>
<organism evidence="1 2">
    <name type="scientific">Melastoma candidum</name>
    <dbReference type="NCBI Taxonomy" id="119954"/>
    <lineage>
        <taxon>Eukaryota</taxon>
        <taxon>Viridiplantae</taxon>
        <taxon>Streptophyta</taxon>
        <taxon>Embryophyta</taxon>
        <taxon>Tracheophyta</taxon>
        <taxon>Spermatophyta</taxon>
        <taxon>Magnoliopsida</taxon>
        <taxon>eudicotyledons</taxon>
        <taxon>Gunneridae</taxon>
        <taxon>Pentapetalae</taxon>
        <taxon>rosids</taxon>
        <taxon>malvids</taxon>
        <taxon>Myrtales</taxon>
        <taxon>Melastomataceae</taxon>
        <taxon>Melastomatoideae</taxon>
        <taxon>Melastomateae</taxon>
        <taxon>Melastoma</taxon>
    </lineage>
</organism>
<sequence>MTSPSPPRHLRPPVVVFLMLLSSLRLATSESARACSLVAFPFVYALESRCPSSISPSPPLEVDGNFVDRLLTSKHQQGFTSVLFYASWCPFSNSILPIFYALSAMFPQISHAAVEQYSTLPSLFSKYGIRSFPSIVLVNETSRTRYYGPKTLQSLIQFYEANTGLQPVQSLVLDLPESVHASGNSIRQLSSLMSLKEMTSSEPYLVFSVLFICLKAVLLVLPGLLSHLRGLWLSYVPRLKLKIFGETAQIWGRIVQVVDVRRIWMKMRLCKVRSFHDRARSARVWASSLASVSLGESSSSRSSS</sequence>